<feature type="disulfide bond" evidence="21">
    <location>
        <begin position="211"/>
        <end position="243"/>
    </location>
</feature>
<comment type="caution">
    <text evidence="24">The sequence shown here is derived from an EMBL/GenBank/DDBJ whole genome shotgun (WGS) entry which is preliminary data.</text>
</comment>
<protein>
    <recommendedName>
        <fullName evidence="5 22">Peroxidase</fullName>
        <ecNumber evidence="5 22">1.11.1.7</ecNumber>
    </recommendedName>
</protein>
<keyword evidence="15" id="KW-0325">Glycoprotein</keyword>
<feature type="binding site" evidence="19">
    <location>
        <position position="84"/>
    </location>
    <ligand>
        <name>Ca(2+)</name>
        <dbReference type="ChEBI" id="CHEBI:29108"/>
        <label>1</label>
    </ligand>
</feature>
<proteinExistence type="inferred from homology"/>
<feature type="binding site" evidence="18">
    <location>
        <position position="174"/>
    </location>
    <ligand>
        <name>substrate</name>
    </ligand>
</feature>
<evidence type="ECO:0000256" key="10">
    <source>
        <dbReference type="ARBA" id="ARBA00022729"/>
    </source>
</evidence>
<feature type="binding site" description="axial binding residue" evidence="19">
    <location>
        <position position="204"/>
    </location>
    <ligand>
        <name>heme b</name>
        <dbReference type="ChEBI" id="CHEBI:60344"/>
    </ligand>
    <ligandPart>
        <name>Fe</name>
        <dbReference type="ChEBI" id="CHEBI:18248"/>
    </ligandPart>
</feature>
<dbReference type="InterPro" id="IPR002016">
    <property type="entry name" value="Haem_peroxidase"/>
</dbReference>
<keyword evidence="10 22" id="KW-0732">Signal</keyword>
<feature type="binding site" evidence="19">
    <location>
        <position position="82"/>
    </location>
    <ligand>
        <name>Ca(2+)</name>
        <dbReference type="ChEBI" id="CHEBI:29108"/>
        <label>1</label>
    </ligand>
</feature>
<sequence>MAVSLKNIATILFVCSILVPFASARRHKDDHGRSKLHVGFYDIPCPQAEKIVEEVVAEAVSGDNTVPAGLIRLFFHDCFVNGCDASILLETTPSGEQTEKDSSANGRTLHGLEVIHKAKARIEEVCPSIVSCADILAYAARDSVMHAGLPYYSVVAGRRDGLISRATDIKGNLPSPNATVSEAFSIFEKKGMTLEEMVVLTGAHSIGVSHCSTIASRLHNNSASHGRVSAMDASYAGYLKSKCPAGMSPEDMSQAIVPFDRNNQFKLDNGYYQQLERREGLLHFDQAMVDDDGARPIVRRMAKQPKTWSTKFVKAMQHLGKIDVLTGIMGEIRYDCRAVNFESYNSLQWLKVPPAQT</sequence>
<comment type="catalytic activity">
    <reaction evidence="1 22">
        <text>2 a phenolic donor + H2O2 = 2 a phenolic radical donor + 2 H2O</text>
        <dbReference type="Rhea" id="RHEA:56136"/>
        <dbReference type="ChEBI" id="CHEBI:15377"/>
        <dbReference type="ChEBI" id="CHEBI:16240"/>
        <dbReference type="ChEBI" id="CHEBI:139520"/>
        <dbReference type="ChEBI" id="CHEBI:139521"/>
        <dbReference type="EC" id="1.11.1.7"/>
    </reaction>
</comment>
<evidence type="ECO:0000256" key="11">
    <source>
        <dbReference type="ARBA" id="ARBA00022837"/>
    </source>
</evidence>
<feature type="active site" description="Proton acceptor" evidence="17">
    <location>
        <position position="76"/>
    </location>
</feature>
<evidence type="ECO:0000256" key="20">
    <source>
        <dbReference type="PIRSR" id="PIRSR600823-4"/>
    </source>
</evidence>
<dbReference type="Gene3D" id="1.10.520.10">
    <property type="match status" value="1"/>
</dbReference>
<keyword evidence="11 19" id="KW-0106">Calcium</keyword>
<evidence type="ECO:0000256" key="2">
    <source>
        <dbReference type="ARBA" id="ARBA00002322"/>
    </source>
</evidence>
<evidence type="ECO:0000256" key="13">
    <source>
        <dbReference type="ARBA" id="ARBA00023004"/>
    </source>
</evidence>
<dbReference type="InterPro" id="IPR010255">
    <property type="entry name" value="Haem_peroxidase_sf"/>
</dbReference>
<dbReference type="PRINTS" id="PR00458">
    <property type="entry name" value="PEROXIDASE"/>
</dbReference>
<feature type="binding site" evidence="19">
    <location>
        <position position="77"/>
    </location>
    <ligand>
        <name>Ca(2+)</name>
        <dbReference type="ChEBI" id="CHEBI:29108"/>
        <label>1</label>
    </ligand>
</feature>
<dbReference type="FunFam" id="1.10.420.10:FF:000007">
    <property type="entry name" value="Peroxidase"/>
    <property type="match status" value="1"/>
</dbReference>
<comment type="cofactor">
    <cofactor evidence="19 22">
        <name>Ca(2+)</name>
        <dbReference type="ChEBI" id="CHEBI:29108"/>
    </cofactor>
    <text evidence="19 22">Binds 2 calcium ions per subunit.</text>
</comment>
<dbReference type="AlphaFoldDB" id="A0AAN8VKA1"/>
<dbReference type="InterPro" id="IPR033905">
    <property type="entry name" value="Secretory_peroxidase"/>
</dbReference>
<evidence type="ECO:0000256" key="6">
    <source>
        <dbReference type="ARBA" id="ARBA00022525"/>
    </source>
</evidence>
<feature type="site" description="Transition state stabilizer" evidence="20">
    <location>
        <position position="72"/>
    </location>
</feature>
<dbReference type="SUPFAM" id="SSF48113">
    <property type="entry name" value="Heme-dependent peroxidases"/>
    <property type="match status" value="1"/>
</dbReference>
<name>A0AAN8VKA1_9MAGN</name>
<dbReference type="GO" id="GO:0046872">
    <property type="term" value="F:metal ion binding"/>
    <property type="evidence" value="ECO:0007669"/>
    <property type="project" value="UniProtKB-UniRule"/>
</dbReference>
<dbReference type="PANTHER" id="PTHR31517">
    <property type="match status" value="1"/>
</dbReference>
<feature type="signal peptide" evidence="22">
    <location>
        <begin position="1"/>
        <end position="24"/>
    </location>
</feature>
<evidence type="ECO:0000256" key="15">
    <source>
        <dbReference type="ARBA" id="ARBA00023180"/>
    </source>
</evidence>
<dbReference type="GO" id="GO:0042744">
    <property type="term" value="P:hydrogen peroxide catabolic process"/>
    <property type="evidence" value="ECO:0007669"/>
    <property type="project" value="UniProtKB-KW"/>
</dbReference>
<evidence type="ECO:0000256" key="8">
    <source>
        <dbReference type="ARBA" id="ARBA00022617"/>
    </source>
</evidence>
<keyword evidence="8 22" id="KW-0349">Heme</keyword>
<evidence type="ECO:0000256" key="12">
    <source>
        <dbReference type="ARBA" id="ARBA00023002"/>
    </source>
</evidence>
<dbReference type="Gene3D" id="1.10.420.10">
    <property type="entry name" value="Peroxidase, domain 2"/>
    <property type="match status" value="1"/>
</dbReference>
<evidence type="ECO:0000256" key="17">
    <source>
        <dbReference type="PIRSR" id="PIRSR600823-1"/>
    </source>
</evidence>
<gene>
    <name evidence="24" type="ORF">RJ641_002775</name>
</gene>
<dbReference type="InterPro" id="IPR000823">
    <property type="entry name" value="Peroxidase_pln"/>
</dbReference>
<evidence type="ECO:0000256" key="5">
    <source>
        <dbReference type="ARBA" id="ARBA00012313"/>
    </source>
</evidence>
<comment type="function">
    <text evidence="2">Removal of H(2)O(2), oxidation of toxic reductants, biosynthesis and degradation of lignin, suberization, auxin catabolism, response to environmental stresses such as wounding, pathogen attack and oxidative stress. These functions might be dependent on each isozyme/isoform in each plant tissue.</text>
</comment>
<dbReference type="Proteomes" id="UP001370490">
    <property type="component" value="Unassembled WGS sequence"/>
</dbReference>
<organism evidence="24 25">
    <name type="scientific">Dillenia turbinata</name>
    <dbReference type="NCBI Taxonomy" id="194707"/>
    <lineage>
        <taxon>Eukaryota</taxon>
        <taxon>Viridiplantae</taxon>
        <taxon>Streptophyta</taxon>
        <taxon>Embryophyta</taxon>
        <taxon>Tracheophyta</taxon>
        <taxon>Spermatophyta</taxon>
        <taxon>Magnoliopsida</taxon>
        <taxon>eudicotyledons</taxon>
        <taxon>Gunneridae</taxon>
        <taxon>Pentapetalae</taxon>
        <taxon>Dilleniales</taxon>
        <taxon>Dilleniaceae</taxon>
        <taxon>Dillenia</taxon>
    </lineage>
</organism>
<dbReference type="GO" id="GO:0005576">
    <property type="term" value="C:extracellular region"/>
    <property type="evidence" value="ECO:0007669"/>
    <property type="project" value="UniProtKB-SubCell"/>
</dbReference>
<reference evidence="24 25" key="1">
    <citation type="submission" date="2023-12" db="EMBL/GenBank/DDBJ databases">
        <title>A high-quality genome assembly for Dillenia turbinata (Dilleniales).</title>
        <authorList>
            <person name="Chanderbali A."/>
        </authorList>
    </citation>
    <scope>NUCLEOTIDE SEQUENCE [LARGE SCALE GENOMIC DNA]</scope>
    <source>
        <strain evidence="24">LSX21</strain>
        <tissue evidence="24">Leaf</tissue>
    </source>
</reference>
<comment type="similarity">
    <text evidence="22">Belongs to the peroxidase family. Classical plant (class III) peroxidase subfamily.</text>
</comment>
<evidence type="ECO:0000256" key="21">
    <source>
        <dbReference type="PIRSR" id="PIRSR600823-5"/>
    </source>
</evidence>
<feature type="binding site" evidence="19">
    <location>
        <position position="260"/>
    </location>
    <ligand>
        <name>Ca(2+)</name>
        <dbReference type="ChEBI" id="CHEBI:29108"/>
        <label>2</label>
    </ligand>
</feature>
<evidence type="ECO:0000256" key="3">
    <source>
        <dbReference type="ARBA" id="ARBA00004613"/>
    </source>
</evidence>
<feature type="disulfide bond" evidence="21">
    <location>
        <begin position="78"/>
        <end position="83"/>
    </location>
</feature>
<dbReference type="EC" id="1.11.1.7" evidence="5 22"/>
<evidence type="ECO:0000256" key="4">
    <source>
        <dbReference type="ARBA" id="ARBA00006873"/>
    </source>
</evidence>
<keyword evidence="25" id="KW-1185">Reference proteome</keyword>
<evidence type="ECO:0000256" key="16">
    <source>
        <dbReference type="ARBA" id="ARBA00023324"/>
    </source>
</evidence>
<keyword evidence="16 22" id="KW-0376">Hydrogen peroxide</keyword>
<evidence type="ECO:0000256" key="19">
    <source>
        <dbReference type="PIRSR" id="PIRSR600823-3"/>
    </source>
</evidence>
<dbReference type="GO" id="GO:0020037">
    <property type="term" value="F:heme binding"/>
    <property type="evidence" value="ECO:0007669"/>
    <property type="project" value="UniProtKB-UniRule"/>
</dbReference>
<feature type="binding site" evidence="19">
    <location>
        <position position="99"/>
    </location>
    <ligand>
        <name>Ca(2+)</name>
        <dbReference type="ChEBI" id="CHEBI:29108"/>
        <label>1</label>
    </ligand>
</feature>
<comment type="subcellular location">
    <subcellularLocation>
        <location evidence="3 22">Secreted</location>
    </subcellularLocation>
</comment>
<feature type="chain" id="PRO_5042668061" description="Peroxidase" evidence="22">
    <location>
        <begin position="25"/>
        <end position="357"/>
    </location>
</feature>
<feature type="binding site" evidence="19">
    <location>
        <position position="80"/>
    </location>
    <ligand>
        <name>Ca(2+)</name>
        <dbReference type="ChEBI" id="CHEBI:29108"/>
        <label>1</label>
    </ligand>
</feature>
<feature type="disulfide bond" evidence="21">
    <location>
        <begin position="132"/>
        <end position="336"/>
    </location>
</feature>
<feature type="binding site" evidence="19">
    <location>
        <position position="268"/>
    </location>
    <ligand>
        <name>Ca(2+)</name>
        <dbReference type="ChEBI" id="CHEBI:29108"/>
        <label>2</label>
    </ligand>
</feature>
<evidence type="ECO:0000256" key="14">
    <source>
        <dbReference type="ARBA" id="ARBA00023157"/>
    </source>
</evidence>
<dbReference type="FunFam" id="1.10.520.10:FF:000006">
    <property type="entry name" value="Peroxidase"/>
    <property type="match status" value="1"/>
</dbReference>
<dbReference type="CDD" id="cd00693">
    <property type="entry name" value="secretory_peroxidase"/>
    <property type="match status" value="1"/>
</dbReference>
<evidence type="ECO:0000256" key="7">
    <source>
        <dbReference type="ARBA" id="ARBA00022559"/>
    </source>
</evidence>
<dbReference type="PRINTS" id="PR00461">
    <property type="entry name" value="PLPEROXIDASE"/>
</dbReference>
<feature type="domain" description="Plant heme peroxidase family profile" evidence="23">
    <location>
        <begin position="35"/>
        <end position="340"/>
    </location>
</feature>
<comment type="similarity">
    <text evidence="4">Belongs to the peroxidase family. Ascorbate peroxidase subfamily.</text>
</comment>
<keyword evidence="14 21" id="KW-1015">Disulfide bond</keyword>
<evidence type="ECO:0000313" key="24">
    <source>
        <dbReference type="EMBL" id="KAK6930982.1"/>
    </source>
</evidence>
<evidence type="ECO:0000313" key="25">
    <source>
        <dbReference type="Proteomes" id="UP001370490"/>
    </source>
</evidence>
<dbReference type="PROSITE" id="PS50873">
    <property type="entry name" value="PEROXIDASE_4"/>
    <property type="match status" value="1"/>
</dbReference>
<dbReference type="Pfam" id="PF00141">
    <property type="entry name" value="peroxidase"/>
    <property type="match status" value="1"/>
</dbReference>
<dbReference type="GO" id="GO:0006979">
    <property type="term" value="P:response to oxidative stress"/>
    <property type="evidence" value="ECO:0007669"/>
    <property type="project" value="UniProtKB-UniRule"/>
</dbReference>
<keyword evidence="7 22" id="KW-0575">Peroxidase</keyword>
<evidence type="ECO:0000259" key="23">
    <source>
        <dbReference type="PROSITE" id="PS50873"/>
    </source>
</evidence>
<accession>A0AAN8VKA1</accession>
<feature type="disulfide bond" evidence="21">
    <location>
        <begin position="45"/>
        <end position="126"/>
    </location>
</feature>
<keyword evidence="9 19" id="KW-0479">Metal-binding</keyword>
<dbReference type="GO" id="GO:0140825">
    <property type="term" value="F:lactoperoxidase activity"/>
    <property type="evidence" value="ECO:0007669"/>
    <property type="project" value="UniProtKB-EC"/>
</dbReference>
<dbReference type="EMBL" id="JBAMMX010000011">
    <property type="protein sequence ID" value="KAK6930982.1"/>
    <property type="molecule type" value="Genomic_DNA"/>
</dbReference>
<evidence type="ECO:0000256" key="22">
    <source>
        <dbReference type="RuleBase" id="RU362060"/>
    </source>
</evidence>
<comment type="cofactor">
    <cofactor evidence="19 22">
        <name>heme b</name>
        <dbReference type="ChEBI" id="CHEBI:60344"/>
    </cofactor>
    <text evidence="19 22">Binds 1 heme b (iron(II)-protoporphyrin IX) group per subunit.</text>
</comment>
<dbReference type="PANTHER" id="PTHR31517:SF84">
    <property type="entry name" value="PEROXIDASE"/>
    <property type="match status" value="1"/>
</dbReference>
<evidence type="ECO:0000256" key="18">
    <source>
        <dbReference type="PIRSR" id="PIRSR600823-2"/>
    </source>
</evidence>
<keyword evidence="6 22" id="KW-0964">Secreted</keyword>
<dbReference type="PROSITE" id="PS00435">
    <property type="entry name" value="PEROXIDASE_1"/>
    <property type="match status" value="1"/>
</dbReference>
<feature type="binding site" evidence="19">
    <location>
        <position position="86"/>
    </location>
    <ligand>
        <name>Ca(2+)</name>
        <dbReference type="ChEBI" id="CHEBI:29108"/>
        <label>1</label>
    </ligand>
</feature>
<keyword evidence="12 22" id="KW-0560">Oxidoreductase</keyword>
<evidence type="ECO:0000256" key="1">
    <source>
        <dbReference type="ARBA" id="ARBA00000189"/>
    </source>
</evidence>
<evidence type="ECO:0000256" key="9">
    <source>
        <dbReference type="ARBA" id="ARBA00022723"/>
    </source>
</evidence>
<dbReference type="InterPro" id="IPR019793">
    <property type="entry name" value="Peroxidases_heam-ligand_BS"/>
</dbReference>
<keyword evidence="13 19" id="KW-0408">Iron</keyword>